<evidence type="ECO:0000313" key="4">
    <source>
        <dbReference type="Proteomes" id="UP000321798"/>
    </source>
</evidence>
<protein>
    <recommendedName>
        <fullName evidence="5">Integral membrane protein</fullName>
    </recommendedName>
</protein>
<dbReference type="Proteomes" id="UP000321798">
    <property type="component" value="Unassembled WGS sequence"/>
</dbReference>
<feature type="transmembrane region" description="Helical" evidence="2">
    <location>
        <begin position="34"/>
        <end position="53"/>
    </location>
</feature>
<feature type="transmembrane region" description="Helical" evidence="2">
    <location>
        <begin position="65"/>
        <end position="83"/>
    </location>
</feature>
<keyword evidence="4" id="KW-1185">Reference proteome</keyword>
<organism evidence="3 4">
    <name type="scientific">Cellulomonas soli</name>
    <dbReference type="NCBI Taxonomy" id="931535"/>
    <lineage>
        <taxon>Bacteria</taxon>
        <taxon>Bacillati</taxon>
        <taxon>Actinomycetota</taxon>
        <taxon>Actinomycetes</taxon>
        <taxon>Micrococcales</taxon>
        <taxon>Cellulomonadaceae</taxon>
        <taxon>Cellulomonas</taxon>
    </lineage>
</organism>
<proteinExistence type="predicted"/>
<name>A0A512PA01_9CELL</name>
<feature type="transmembrane region" description="Helical" evidence="2">
    <location>
        <begin position="165"/>
        <end position="186"/>
    </location>
</feature>
<sequence>MTGRHGWHPTPADEPDEAGRDGQVPDEEAPVELAVHRLAGAIYGTILATTVVVTIGNHPENLDRALVLVAGTSVVFWMAHVYARGLAARVVARRSLHRWELWALARSEWPMLQSSWPILLVLALGRLDVIDPQRSIDVATAVGIGALFTYGYVIGRQEGLSWPRVALNALVSGSFGLAILFLKVLVH</sequence>
<keyword evidence="2" id="KW-0812">Transmembrane</keyword>
<keyword evidence="2" id="KW-0472">Membrane</keyword>
<keyword evidence="2" id="KW-1133">Transmembrane helix</keyword>
<feature type="region of interest" description="Disordered" evidence="1">
    <location>
        <begin position="1"/>
        <end position="24"/>
    </location>
</feature>
<evidence type="ECO:0000256" key="1">
    <source>
        <dbReference type="SAM" id="MobiDB-lite"/>
    </source>
</evidence>
<dbReference type="EMBL" id="BKAL01000002">
    <property type="protein sequence ID" value="GEP68034.1"/>
    <property type="molecule type" value="Genomic_DNA"/>
</dbReference>
<dbReference type="AlphaFoldDB" id="A0A512PA01"/>
<dbReference type="RefSeq" id="WP_146951794.1">
    <property type="nucleotide sequence ID" value="NZ_BAABBJ010000015.1"/>
</dbReference>
<evidence type="ECO:0000256" key="2">
    <source>
        <dbReference type="SAM" id="Phobius"/>
    </source>
</evidence>
<comment type="caution">
    <text evidence="3">The sequence shown here is derived from an EMBL/GenBank/DDBJ whole genome shotgun (WGS) entry which is preliminary data.</text>
</comment>
<accession>A0A512PA01</accession>
<evidence type="ECO:0008006" key="5">
    <source>
        <dbReference type="Google" id="ProtNLM"/>
    </source>
</evidence>
<evidence type="ECO:0000313" key="3">
    <source>
        <dbReference type="EMBL" id="GEP68034.1"/>
    </source>
</evidence>
<dbReference type="OrthoDB" id="4827793at2"/>
<gene>
    <name evidence="3" type="ORF">CSO01_07490</name>
</gene>
<feature type="transmembrane region" description="Helical" evidence="2">
    <location>
        <begin position="136"/>
        <end position="153"/>
    </location>
</feature>
<reference evidence="3 4" key="1">
    <citation type="submission" date="2019-07" db="EMBL/GenBank/DDBJ databases">
        <title>Whole genome shotgun sequence of Cellulomonas soli NBRC 109434.</title>
        <authorList>
            <person name="Hosoyama A."/>
            <person name="Uohara A."/>
            <person name="Ohji S."/>
            <person name="Ichikawa N."/>
        </authorList>
    </citation>
    <scope>NUCLEOTIDE SEQUENCE [LARGE SCALE GENOMIC DNA]</scope>
    <source>
        <strain evidence="3 4">NBRC 109434</strain>
    </source>
</reference>